<evidence type="ECO:0000313" key="3">
    <source>
        <dbReference type="Proteomes" id="UP000178444"/>
    </source>
</evidence>
<proteinExistence type="predicted"/>
<feature type="transmembrane region" description="Helical" evidence="1">
    <location>
        <begin position="149"/>
        <end position="168"/>
    </location>
</feature>
<evidence type="ECO:0000313" key="2">
    <source>
        <dbReference type="EMBL" id="OGN27649.1"/>
    </source>
</evidence>
<evidence type="ECO:0000256" key="1">
    <source>
        <dbReference type="SAM" id="Phobius"/>
    </source>
</evidence>
<dbReference type="AlphaFoldDB" id="A0A1F8GT78"/>
<feature type="transmembrane region" description="Helical" evidence="1">
    <location>
        <begin position="107"/>
        <end position="128"/>
    </location>
</feature>
<sequence length="182" mass="19922">MRILLTASLLFVAVVIAEGMILPAFFNIYGTLLGFVFLVSLLVVYGNMPTALITGSLVALMLELWRGFDFGSATLSFLAAAATWQVLTDSFDITPFIGRSRLYLTDTLMAIGVGYTLFAVTSAVFLVIEKYIYRIGVSWQMLGLIFRSPAILLAIGIGMVICVFLLRLPGQRAMPLAGKFYI</sequence>
<dbReference type="Proteomes" id="UP000178444">
    <property type="component" value="Unassembled WGS sequence"/>
</dbReference>
<comment type="caution">
    <text evidence="2">The sequence shown here is derived from an EMBL/GenBank/DDBJ whole genome shotgun (WGS) entry which is preliminary data.</text>
</comment>
<organism evidence="2 3">
    <name type="scientific">Candidatus Yanofskybacteria bacterium RIFCSPLOWO2_01_FULL_49_17</name>
    <dbReference type="NCBI Taxonomy" id="1802700"/>
    <lineage>
        <taxon>Bacteria</taxon>
        <taxon>Candidatus Yanofskyibacteriota</taxon>
    </lineage>
</organism>
<keyword evidence="1" id="KW-0472">Membrane</keyword>
<accession>A0A1F8GT78</accession>
<protein>
    <submittedName>
        <fullName evidence="2">Uncharacterized protein</fullName>
    </submittedName>
</protein>
<keyword evidence="1" id="KW-0812">Transmembrane</keyword>
<feature type="transmembrane region" description="Helical" evidence="1">
    <location>
        <begin position="67"/>
        <end position="87"/>
    </location>
</feature>
<feature type="transmembrane region" description="Helical" evidence="1">
    <location>
        <begin position="27"/>
        <end position="46"/>
    </location>
</feature>
<dbReference type="EMBL" id="MGKO01000008">
    <property type="protein sequence ID" value="OGN27649.1"/>
    <property type="molecule type" value="Genomic_DNA"/>
</dbReference>
<keyword evidence="1" id="KW-1133">Transmembrane helix</keyword>
<name>A0A1F8GT78_9BACT</name>
<reference evidence="2 3" key="1">
    <citation type="journal article" date="2016" name="Nat. Commun.">
        <title>Thousands of microbial genomes shed light on interconnected biogeochemical processes in an aquifer system.</title>
        <authorList>
            <person name="Anantharaman K."/>
            <person name="Brown C.T."/>
            <person name="Hug L.A."/>
            <person name="Sharon I."/>
            <person name="Castelle C.J."/>
            <person name="Probst A.J."/>
            <person name="Thomas B.C."/>
            <person name="Singh A."/>
            <person name="Wilkins M.J."/>
            <person name="Karaoz U."/>
            <person name="Brodie E.L."/>
            <person name="Williams K.H."/>
            <person name="Hubbard S.S."/>
            <person name="Banfield J.F."/>
        </authorList>
    </citation>
    <scope>NUCLEOTIDE SEQUENCE [LARGE SCALE GENOMIC DNA]</scope>
</reference>
<gene>
    <name evidence="2" type="ORF">A2941_01520</name>
</gene>